<evidence type="ECO:0000256" key="2">
    <source>
        <dbReference type="SAM" id="Coils"/>
    </source>
</evidence>
<reference evidence="4 5" key="1">
    <citation type="submission" date="2022-08" db="EMBL/GenBank/DDBJ databases">
        <title>Reclassification of Massilia species as members of the genera Telluria, Duganella, Pseudoduganella, Mokoshia gen. nov. and Zemynaea gen. nov. using orthogonal and non-orthogonal genome-based approaches.</title>
        <authorList>
            <person name="Bowman J.P."/>
        </authorList>
    </citation>
    <scope>NUCLEOTIDE SEQUENCE [LARGE SCALE GENOMIC DNA]</scope>
    <source>
        <strain evidence="4 5">JCM 31606</strain>
    </source>
</reference>
<proteinExistence type="inferred from homology"/>
<keyword evidence="1" id="KW-0963">Cytoplasm</keyword>
<gene>
    <name evidence="1" type="primary">ubiJ</name>
    <name evidence="4" type="ORF">NX778_11135</name>
</gene>
<evidence type="ECO:0000259" key="3">
    <source>
        <dbReference type="Pfam" id="PF02036"/>
    </source>
</evidence>
<dbReference type="HAMAP" id="MF_02215">
    <property type="entry name" value="UbiJ"/>
    <property type="match status" value="1"/>
</dbReference>
<dbReference type="EMBL" id="JANUGU010000003">
    <property type="protein sequence ID" value="MCS0658619.1"/>
    <property type="molecule type" value="Genomic_DNA"/>
</dbReference>
<comment type="subcellular location">
    <subcellularLocation>
        <location evidence="1">Cytoplasm</location>
    </subcellularLocation>
</comment>
<dbReference type="Proteomes" id="UP001204621">
    <property type="component" value="Unassembled WGS sequence"/>
</dbReference>
<dbReference type="InterPro" id="IPR003033">
    <property type="entry name" value="SCP2_sterol-bd_dom"/>
</dbReference>
<evidence type="ECO:0000313" key="4">
    <source>
        <dbReference type="EMBL" id="MCS0658619.1"/>
    </source>
</evidence>
<feature type="domain" description="SCP2" evidence="3">
    <location>
        <begin position="22"/>
        <end position="112"/>
    </location>
</feature>
<dbReference type="PANTHER" id="PTHR38693">
    <property type="entry name" value="UBIQUINONE BIOSYNTHESIS PROTEIN UBIJ"/>
    <property type="match status" value="1"/>
</dbReference>
<name>A0ABT2CXA7_9BURK</name>
<keyword evidence="5" id="KW-1185">Reference proteome</keyword>
<dbReference type="PANTHER" id="PTHR38693:SF1">
    <property type="entry name" value="UBIQUINONE BIOSYNTHESIS ACCESSORY FACTOR UBIJ"/>
    <property type="match status" value="1"/>
</dbReference>
<keyword evidence="2" id="KW-0175">Coiled coil</keyword>
<comment type="pathway">
    <text evidence="1">Cofactor biosynthesis; ubiquinone biosynthesis.</text>
</comment>
<accession>A0ABT2CXA7</accession>
<organism evidence="4 5">
    <name type="scientific">Massilia terrae</name>
    <dbReference type="NCBI Taxonomy" id="1811224"/>
    <lineage>
        <taxon>Bacteria</taxon>
        <taxon>Pseudomonadati</taxon>
        <taxon>Pseudomonadota</taxon>
        <taxon>Betaproteobacteria</taxon>
        <taxon>Burkholderiales</taxon>
        <taxon>Oxalobacteraceae</taxon>
        <taxon>Telluria group</taxon>
        <taxon>Massilia</taxon>
    </lineage>
</organism>
<feature type="coiled-coil region" evidence="2">
    <location>
        <begin position="175"/>
        <end position="209"/>
    </location>
</feature>
<dbReference type="RefSeq" id="WP_258811814.1">
    <property type="nucleotide sequence ID" value="NZ_JANUGU010000003.1"/>
</dbReference>
<sequence>MAPSSPFPSPQRALAAPAIAAINHLLAQEAWARDALALHAGKEACFDTGHLQLRMRVARDGMLENSNSEDPAKVTIHLKLADLPLIAQNRDRAFSYVRIEGDAEFANTISTLSKGLRWDAEHDAERLFGPIGASRLVGGARSAFGGAAATGRRLAENVAEYLLEENPVLVRPAVVEQFTDDVTRTRDDVERLDKRIARLEQKLAAATRPDGATTPDR</sequence>
<comment type="function">
    <text evidence="1">Required for ubiquinone (coenzyme Q) biosynthesis. Binds hydrophobic ubiquinone biosynthetic intermediates via its SCP2 domain and is essential for the stability of the Ubi complex. May constitute a docking platform where Ubi enzymes assemble and access their SCP2-bound polyprenyl substrates.</text>
</comment>
<evidence type="ECO:0000256" key="1">
    <source>
        <dbReference type="HAMAP-Rule" id="MF_02215"/>
    </source>
</evidence>
<comment type="similarity">
    <text evidence="1">Belongs to the UbiJ family.</text>
</comment>
<protein>
    <recommendedName>
        <fullName evidence="1">Ubiquinone biosynthesis accessory factor UbiJ</fullName>
    </recommendedName>
</protein>
<evidence type="ECO:0000313" key="5">
    <source>
        <dbReference type="Proteomes" id="UP001204621"/>
    </source>
</evidence>
<dbReference type="Pfam" id="PF02036">
    <property type="entry name" value="SCP2"/>
    <property type="match status" value="1"/>
</dbReference>
<dbReference type="InterPro" id="IPR038989">
    <property type="entry name" value="UbiJ"/>
</dbReference>
<keyword evidence="1" id="KW-0831">Ubiquinone biosynthesis</keyword>
<comment type="caution">
    <text evidence="4">The sequence shown here is derived from an EMBL/GenBank/DDBJ whole genome shotgun (WGS) entry which is preliminary data.</text>
</comment>